<keyword evidence="1" id="KW-0732">Signal</keyword>
<feature type="signal peptide" evidence="1">
    <location>
        <begin position="1"/>
        <end position="22"/>
    </location>
</feature>
<keyword evidence="3" id="KW-1185">Reference proteome</keyword>
<sequence length="192" mass="21847">MKHSIKHVLALLTVFSASVAYSADSAYMATICKVVAEEDKLYKVIYQAANEENVTIQLFDEKQHLVYKENLKSAGFSKKFDLTNLPDGDYQIQVKSSGYVFSEDLKIGDISSFVFSFDQKADRKIAMVGAKEQGKSLTLYILDEARDVVYKESFDQDNQVHKSFNFQSLKSGDVTFLLYHDSKLIKEEKFAF</sequence>
<dbReference type="EMBL" id="JBIPKE010000017">
    <property type="protein sequence ID" value="MFH6984260.1"/>
    <property type="molecule type" value="Genomic_DNA"/>
</dbReference>
<dbReference type="RefSeq" id="WP_159584964.1">
    <property type="nucleotide sequence ID" value="NZ_JBIPKE010000017.1"/>
</dbReference>
<gene>
    <name evidence="2" type="ORF">ACHKAR_12470</name>
</gene>
<accession>A0ABW7NAZ4</accession>
<comment type="caution">
    <text evidence="2">The sequence shown here is derived from an EMBL/GenBank/DDBJ whole genome shotgun (WGS) entry which is preliminary data.</text>
</comment>
<organism evidence="2 3">
    <name type="scientific">Marinoscillum luteum</name>
    <dbReference type="NCBI Taxonomy" id="861051"/>
    <lineage>
        <taxon>Bacteria</taxon>
        <taxon>Pseudomonadati</taxon>
        <taxon>Bacteroidota</taxon>
        <taxon>Cytophagia</taxon>
        <taxon>Cytophagales</taxon>
        <taxon>Reichenbachiellaceae</taxon>
        <taxon>Marinoscillum</taxon>
    </lineage>
</organism>
<proteinExistence type="predicted"/>
<evidence type="ECO:0000313" key="2">
    <source>
        <dbReference type="EMBL" id="MFH6984260.1"/>
    </source>
</evidence>
<feature type="chain" id="PRO_5046441640" evidence="1">
    <location>
        <begin position="23"/>
        <end position="192"/>
    </location>
</feature>
<protein>
    <submittedName>
        <fullName evidence="2">Uncharacterized protein</fullName>
    </submittedName>
</protein>
<name>A0ABW7NAZ4_9BACT</name>
<dbReference type="Proteomes" id="UP001610063">
    <property type="component" value="Unassembled WGS sequence"/>
</dbReference>
<evidence type="ECO:0000313" key="3">
    <source>
        <dbReference type="Proteomes" id="UP001610063"/>
    </source>
</evidence>
<evidence type="ECO:0000256" key="1">
    <source>
        <dbReference type="SAM" id="SignalP"/>
    </source>
</evidence>
<reference evidence="2 3" key="1">
    <citation type="journal article" date="2013" name="Int. J. Syst. Evol. Microbiol.">
        <title>Marinoscillum luteum sp. nov., isolated from marine sediment.</title>
        <authorList>
            <person name="Cha I.T."/>
            <person name="Park S.J."/>
            <person name="Kim S.J."/>
            <person name="Kim J.G."/>
            <person name="Jung M.Y."/>
            <person name="Shin K.S."/>
            <person name="Kwon K.K."/>
            <person name="Yang S.H."/>
            <person name="Seo Y.S."/>
            <person name="Rhee S.K."/>
        </authorList>
    </citation>
    <scope>NUCLEOTIDE SEQUENCE [LARGE SCALE GENOMIC DNA]</scope>
    <source>
        <strain evidence="2 3">KCTC 23939</strain>
    </source>
</reference>